<dbReference type="InterPro" id="IPR050698">
    <property type="entry name" value="MBL"/>
</dbReference>
<dbReference type="FunFam" id="3.40.50.10890:FF:000002">
    <property type="entry name" value="Integrator complex subunit 11"/>
    <property type="match status" value="1"/>
</dbReference>
<dbReference type="GO" id="GO:0005737">
    <property type="term" value="C:cytoplasm"/>
    <property type="evidence" value="ECO:0007669"/>
    <property type="project" value="UniProtKB-SubCell"/>
</dbReference>
<evidence type="ECO:0000256" key="9">
    <source>
        <dbReference type="ARBA" id="ARBA00022723"/>
    </source>
</evidence>
<dbReference type="OrthoDB" id="10249535at2759"/>
<evidence type="ECO:0000259" key="16">
    <source>
        <dbReference type="SMART" id="SM00849"/>
    </source>
</evidence>
<dbReference type="InterPro" id="IPR001279">
    <property type="entry name" value="Metallo-B-lactamas"/>
</dbReference>
<evidence type="ECO:0000256" key="1">
    <source>
        <dbReference type="ARBA" id="ARBA00001947"/>
    </source>
</evidence>
<dbReference type="EMBL" id="KB932204">
    <property type="protein sequence ID" value="KCV70343.1"/>
    <property type="molecule type" value="Genomic_DNA"/>
</dbReference>
<dbReference type="FunFam" id="3.60.15.10:FF:000028">
    <property type="entry name" value="Integrator complex subunit 11 isoform X3"/>
    <property type="match status" value="1"/>
</dbReference>
<protein>
    <recommendedName>
        <fullName evidence="20">Integrator complex subunit 11</fullName>
    </recommendedName>
</protein>
<dbReference type="Pfam" id="PF10996">
    <property type="entry name" value="Beta-Casp"/>
    <property type="match status" value="1"/>
</dbReference>
<keyword evidence="12 15" id="KW-1133">Transmembrane helix</keyword>
<comment type="similarity">
    <text evidence="5">Belongs to the metallo-beta-lactamase superfamily. RNA-metabolizing metallo-beta-lactamase-like family. INTS11 subfamily.</text>
</comment>
<keyword evidence="7" id="KW-0963">Cytoplasm</keyword>
<dbReference type="GO" id="GO:0016787">
    <property type="term" value="F:hydrolase activity"/>
    <property type="evidence" value="ECO:0007669"/>
    <property type="project" value="UniProtKB-KW"/>
</dbReference>
<dbReference type="GO" id="GO:0016180">
    <property type="term" value="P:snRNA processing"/>
    <property type="evidence" value="ECO:0007669"/>
    <property type="project" value="TreeGrafter"/>
</dbReference>
<dbReference type="GO" id="GO:0005634">
    <property type="term" value="C:nucleus"/>
    <property type="evidence" value="ECO:0007669"/>
    <property type="project" value="UniProtKB-SubCell"/>
</dbReference>
<evidence type="ECO:0000256" key="11">
    <source>
        <dbReference type="ARBA" id="ARBA00022833"/>
    </source>
</evidence>
<feature type="domain" description="Metallo-beta-lactamase" evidence="16">
    <location>
        <begin position="284"/>
        <end position="503"/>
    </location>
</feature>
<dbReference type="STRING" id="691883.A0A058Z8T7"/>
<dbReference type="Gene3D" id="3.40.50.10890">
    <property type="match status" value="1"/>
</dbReference>
<evidence type="ECO:0000313" key="18">
    <source>
        <dbReference type="EMBL" id="KCV70343.1"/>
    </source>
</evidence>
<evidence type="ECO:0000313" key="19">
    <source>
        <dbReference type="Proteomes" id="UP000030693"/>
    </source>
</evidence>
<evidence type="ECO:0000256" key="13">
    <source>
        <dbReference type="ARBA" id="ARBA00023136"/>
    </source>
</evidence>
<feature type="transmembrane region" description="Helical" evidence="15">
    <location>
        <begin position="79"/>
        <end position="97"/>
    </location>
</feature>
<evidence type="ECO:0000256" key="6">
    <source>
        <dbReference type="ARBA" id="ARBA00009700"/>
    </source>
</evidence>
<evidence type="ECO:0000256" key="2">
    <source>
        <dbReference type="ARBA" id="ARBA00004123"/>
    </source>
</evidence>
<keyword evidence="14" id="KW-0539">Nucleus</keyword>
<dbReference type="SMART" id="SM00849">
    <property type="entry name" value="Lactamase_B"/>
    <property type="match status" value="1"/>
</dbReference>
<dbReference type="GeneID" id="20527395"/>
<evidence type="ECO:0008006" key="20">
    <source>
        <dbReference type="Google" id="ProtNLM"/>
    </source>
</evidence>
<dbReference type="GO" id="GO:0004521">
    <property type="term" value="F:RNA endonuclease activity"/>
    <property type="evidence" value="ECO:0007669"/>
    <property type="project" value="TreeGrafter"/>
</dbReference>
<dbReference type="SUPFAM" id="SSF56281">
    <property type="entry name" value="Metallo-hydrolase/oxidoreductase"/>
    <property type="match status" value="1"/>
</dbReference>
<comment type="cofactor">
    <cofactor evidence="1">
        <name>Zn(2+)</name>
        <dbReference type="ChEBI" id="CHEBI:29105"/>
    </cofactor>
</comment>
<keyword evidence="13 15" id="KW-0472">Membrane</keyword>
<dbReference type="Gene3D" id="3.60.15.10">
    <property type="entry name" value="Ribonuclease Z/Hydroxyacylglutathione hydrolase-like"/>
    <property type="match status" value="1"/>
</dbReference>
<dbReference type="GO" id="GO:0046872">
    <property type="term" value="F:metal ion binding"/>
    <property type="evidence" value="ECO:0007669"/>
    <property type="project" value="UniProtKB-KW"/>
</dbReference>
<dbReference type="CDD" id="cd16291">
    <property type="entry name" value="INTS11-like_MBL-fold"/>
    <property type="match status" value="1"/>
</dbReference>
<evidence type="ECO:0000256" key="5">
    <source>
        <dbReference type="ARBA" id="ARBA00007093"/>
    </source>
</evidence>
<evidence type="ECO:0000256" key="7">
    <source>
        <dbReference type="ARBA" id="ARBA00022490"/>
    </source>
</evidence>
<comment type="subcellular location">
    <subcellularLocation>
        <location evidence="4">Cytoplasm</location>
    </subcellularLocation>
    <subcellularLocation>
        <location evidence="3">Membrane</location>
        <topology evidence="3">Multi-pass membrane protein</topology>
    </subcellularLocation>
    <subcellularLocation>
        <location evidence="2">Nucleus</location>
    </subcellularLocation>
</comment>
<dbReference type="GO" id="GO:0016020">
    <property type="term" value="C:membrane"/>
    <property type="evidence" value="ECO:0007669"/>
    <property type="project" value="UniProtKB-SubCell"/>
</dbReference>
<keyword evidence="11" id="KW-0862">Zinc</keyword>
<accession>A0A058Z8T7</accession>
<evidence type="ECO:0000256" key="10">
    <source>
        <dbReference type="ARBA" id="ARBA00022801"/>
    </source>
</evidence>
<dbReference type="Pfam" id="PF07851">
    <property type="entry name" value="TMEM120A-B"/>
    <property type="match status" value="1"/>
</dbReference>
<dbReference type="AlphaFoldDB" id="A0A058Z8T7"/>
<keyword evidence="9" id="KW-0479">Metal-binding</keyword>
<evidence type="ECO:0000256" key="15">
    <source>
        <dbReference type="SAM" id="Phobius"/>
    </source>
</evidence>
<sequence length="718" mass="78349">MPSLPMCSAPGHSPRPAAPIFNFLVLYYYCTLSLRDHILLVNGSRIHSWWLIHHYLSALLSGILLVWPDLPNFPVTRQQINLFYIIVGAIQLLQFRYQMGRLRTLRTLGKRRPLDVVSGDAAIVVDGPGSRTASSILSPVSPLTPSVSAASTAAMAAAVAAASAGSSASATATAAATAAAASLAAAGDSGALTSTESTPGVICPPLAGAGVGGSTSSVAVAGGATGRARSGSREGGLLGSTIGRLNMILPFLIAGQMCQLFNGFSCLVIAFSRGRSDIDLYDVGRSCVLVKIGNKQVMFDCGMHMGYEDHRRFPNFSLIANPSPGSFEKVIDAVIITHFHLDHCGALPHFTEKCGYNGPIYMTHPTKAISPILLEDFRRIVVEKKGESDFFTTEDIWNCMKKVVTVNIHQTIKVDDELEIRAYYAGHVIGAAMFHIRVGHQSVVYTGDYNMTPDRHLGAAWIEPLRPDLLITESTYATTVRESKRARERDFLTKVHECVSRGGKVLIPCFALGRAQELCILIEQFWDRNNLSVPVYFSAGMTDKANHYYKLFINWTNDRIKKTFVRRNAFDFKYIRSFDRSYADLPGPMVLFATPGMLHAGTSLEVFKKWAPDPRNMLIMPGYCVAGTVGARVLAGQKEIEIDKKYIPVNLSVRNMSFSAHADAKGIMQLIHMAKPRKVMLVHGEKKKMYAPPRGNSLSIGFPPPPADVCPARPSSRV</sequence>
<feature type="transmembrane region" description="Helical" evidence="15">
    <location>
        <begin position="48"/>
        <end position="67"/>
    </location>
</feature>
<dbReference type="SMART" id="SM01027">
    <property type="entry name" value="Beta-Casp"/>
    <property type="match status" value="1"/>
</dbReference>
<evidence type="ECO:0000256" key="3">
    <source>
        <dbReference type="ARBA" id="ARBA00004141"/>
    </source>
</evidence>
<gene>
    <name evidence="18" type="ORF">H696_02670</name>
</gene>
<keyword evidence="8 15" id="KW-0812">Transmembrane</keyword>
<dbReference type="PANTHER" id="PTHR11203:SF37">
    <property type="entry name" value="INTEGRATOR COMPLEX SUBUNIT 11"/>
    <property type="match status" value="1"/>
</dbReference>
<organism evidence="18">
    <name type="scientific">Fonticula alba</name>
    <name type="common">Slime mold</name>
    <dbReference type="NCBI Taxonomy" id="691883"/>
    <lineage>
        <taxon>Eukaryota</taxon>
        <taxon>Rotosphaerida</taxon>
        <taxon>Fonticulaceae</taxon>
        <taxon>Fonticula</taxon>
    </lineage>
</organism>
<dbReference type="InterPro" id="IPR041897">
    <property type="entry name" value="INTS11-like_MBL-fold"/>
</dbReference>
<dbReference type="Pfam" id="PF07521">
    <property type="entry name" value="RMMBL"/>
    <property type="match status" value="1"/>
</dbReference>
<dbReference type="Pfam" id="PF16661">
    <property type="entry name" value="Lactamase_B_6"/>
    <property type="match status" value="1"/>
</dbReference>
<dbReference type="InterPro" id="IPR012926">
    <property type="entry name" value="TMEM120A/B"/>
</dbReference>
<dbReference type="InterPro" id="IPR011108">
    <property type="entry name" value="RMMBL"/>
</dbReference>
<dbReference type="eggNOG" id="KOG4758">
    <property type="taxonomic scope" value="Eukaryota"/>
</dbReference>
<evidence type="ECO:0000256" key="8">
    <source>
        <dbReference type="ARBA" id="ARBA00022692"/>
    </source>
</evidence>
<dbReference type="eggNOG" id="KOG1136">
    <property type="taxonomic scope" value="Eukaryota"/>
</dbReference>
<dbReference type="RefSeq" id="XP_009494859.1">
    <property type="nucleotide sequence ID" value="XM_009496584.1"/>
</dbReference>
<evidence type="ECO:0000256" key="4">
    <source>
        <dbReference type="ARBA" id="ARBA00004496"/>
    </source>
</evidence>
<name>A0A058Z8T7_FONAL</name>
<dbReference type="InterPro" id="IPR036866">
    <property type="entry name" value="RibonucZ/Hydroxyglut_hydro"/>
</dbReference>
<feature type="domain" description="Beta-Casp" evidence="17">
    <location>
        <begin position="515"/>
        <end position="633"/>
    </location>
</feature>
<evidence type="ECO:0000256" key="14">
    <source>
        <dbReference type="ARBA" id="ARBA00023242"/>
    </source>
</evidence>
<dbReference type="Proteomes" id="UP000030693">
    <property type="component" value="Unassembled WGS sequence"/>
</dbReference>
<reference evidence="18" key="1">
    <citation type="submission" date="2013-04" db="EMBL/GenBank/DDBJ databases">
        <title>The Genome Sequence of Fonticula alba ATCC 38817.</title>
        <authorList>
            <consortium name="The Broad Institute Genomics Platform"/>
            <person name="Russ C."/>
            <person name="Cuomo C."/>
            <person name="Burger G."/>
            <person name="Gray M.W."/>
            <person name="Holland P.W.H."/>
            <person name="King N."/>
            <person name="Lang F.B.F."/>
            <person name="Roger A.J."/>
            <person name="Ruiz-Trillo I."/>
            <person name="Brown M."/>
            <person name="Walker B."/>
            <person name="Young S."/>
            <person name="Zeng Q."/>
            <person name="Gargeya S."/>
            <person name="Fitzgerald M."/>
            <person name="Haas B."/>
            <person name="Abouelleil A."/>
            <person name="Allen A.W."/>
            <person name="Alvarado L."/>
            <person name="Arachchi H.M."/>
            <person name="Berlin A.M."/>
            <person name="Chapman S.B."/>
            <person name="Gainer-Dewar J."/>
            <person name="Goldberg J."/>
            <person name="Griggs A."/>
            <person name="Gujja S."/>
            <person name="Hansen M."/>
            <person name="Howarth C."/>
            <person name="Imamovic A."/>
            <person name="Ireland A."/>
            <person name="Larimer J."/>
            <person name="McCowan C."/>
            <person name="Murphy C."/>
            <person name="Pearson M."/>
            <person name="Poon T.W."/>
            <person name="Priest M."/>
            <person name="Roberts A."/>
            <person name="Saif S."/>
            <person name="Shea T."/>
            <person name="Sisk P."/>
            <person name="Sykes S."/>
            <person name="Wortman J."/>
            <person name="Nusbaum C."/>
            <person name="Birren B."/>
        </authorList>
    </citation>
    <scope>NUCLEOTIDE SEQUENCE [LARGE SCALE GENOMIC DNA]</scope>
    <source>
        <strain evidence="18">ATCC 38817</strain>
    </source>
</reference>
<dbReference type="InterPro" id="IPR022712">
    <property type="entry name" value="Beta_Casp"/>
</dbReference>
<keyword evidence="10" id="KW-0378">Hydrolase</keyword>
<keyword evidence="19" id="KW-1185">Reference proteome</keyword>
<comment type="similarity">
    <text evidence="6">Belongs to the TMEM120 family.</text>
</comment>
<dbReference type="PANTHER" id="PTHR11203">
    <property type="entry name" value="CLEAVAGE AND POLYADENYLATION SPECIFICITY FACTOR FAMILY MEMBER"/>
    <property type="match status" value="1"/>
</dbReference>
<evidence type="ECO:0000259" key="17">
    <source>
        <dbReference type="SMART" id="SM01027"/>
    </source>
</evidence>
<proteinExistence type="inferred from homology"/>
<evidence type="ECO:0000256" key="12">
    <source>
        <dbReference type="ARBA" id="ARBA00022989"/>
    </source>
</evidence>